<keyword evidence="3 6" id="KW-0812">Transmembrane</keyword>
<gene>
    <name evidence="8" type="ORF">UFOPK3564_03554</name>
</gene>
<dbReference type="EMBL" id="CAFBMK010000356">
    <property type="protein sequence ID" value="CAB4952192.1"/>
    <property type="molecule type" value="Genomic_DNA"/>
</dbReference>
<dbReference type="GO" id="GO:0005886">
    <property type="term" value="C:plasma membrane"/>
    <property type="evidence" value="ECO:0007669"/>
    <property type="project" value="UniProtKB-SubCell"/>
</dbReference>
<reference evidence="8" key="1">
    <citation type="submission" date="2020-05" db="EMBL/GenBank/DDBJ databases">
        <authorList>
            <person name="Chiriac C."/>
            <person name="Salcher M."/>
            <person name="Ghai R."/>
            <person name="Kavagutti S V."/>
        </authorList>
    </citation>
    <scope>NUCLEOTIDE SEQUENCE</scope>
</reference>
<evidence type="ECO:0000256" key="2">
    <source>
        <dbReference type="ARBA" id="ARBA00022475"/>
    </source>
</evidence>
<dbReference type="PANTHER" id="PTHR36115">
    <property type="entry name" value="PROLINE-RICH ANTIGEN HOMOLOG-RELATED"/>
    <property type="match status" value="1"/>
</dbReference>
<keyword evidence="2" id="KW-1003">Cell membrane</keyword>
<comment type="subcellular location">
    <subcellularLocation>
        <location evidence="1">Cell membrane</location>
        <topology evidence="1">Multi-pass membrane protein</topology>
    </subcellularLocation>
</comment>
<feature type="transmembrane region" description="Helical" evidence="6">
    <location>
        <begin position="105"/>
        <end position="124"/>
    </location>
</feature>
<organism evidence="8">
    <name type="scientific">freshwater metagenome</name>
    <dbReference type="NCBI Taxonomy" id="449393"/>
    <lineage>
        <taxon>unclassified sequences</taxon>
        <taxon>metagenomes</taxon>
        <taxon>ecological metagenomes</taxon>
    </lineage>
</organism>
<dbReference type="InterPro" id="IPR010432">
    <property type="entry name" value="RDD"/>
</dbReference>
<keyword evidence="5 6" id="KW-0472">Membrane</keyword>
<dbReference type="PANTHER" id="PTHR36115:SF4">
    <property type="entry name" value="MEMBRANE PROTEIN"/>
    <property type="match status" value="1"/>
</dbReference>
<evidence type="ECO:0000256" key="4">
    <source>
        <dbReference type="ARBA" id="ARBA00022989"/>
    </source>
</evidence>
<proteinExistence type="predicted"/>
<dbReference type="AlphaFoldDB" id="A0A6J7KDA0"/>
<accession>A0A6J7KDA0</accession>
<feature type="transmembrane region" description="Helical" evidence="6">
    <location>
        <begin position="24"/>
        <end position="45"/>
    </location>
</feature>
<evidence type="ECO:0000256" key="3">
    <source>
        <dbReference type="ARBA" id="ARBA00022692"/>
    </source>
</evidence>
<evidence type="ECO:0000256" key="5">
    <source>
        <dbReference type="ARBA" id="ARBA00023136"/>
    </source>
</evidence>
<protein>
    <submittedName>
        <fullName evidence="8">Unannotated protein</fullName>
    </submittedName>
</protein>
<dbReference type="Pfam" id="PF06271">
    <property type="entry name" value="RDD"/>
    <property type="match status" value="1"/>
</dbReference>
<evidence type="ECO:0000259" key="7">
    <source>
        <dbReference type="Pfam" id="PF06271"/>
    </source>
</evidence>
<evidence type="ECO:0000256" key="6">
    <source>
        <dbReference type="SAM" id="Phobius"/>
    </source>
</evidence>
<name>A0A6J7KDA0_9ZZZZ</name>
<evidence type="ECO:0000313" key="8">
    <source>
        <dbReference type="EMBL" id="CAB4952192.1"/>
    </source>
</evidence>
<feature type="domain" description="RDD" evidence="7">
    <location>
        <begin position="21"/>
        <end position="137"/>
    </location>
</feature>
<evidence type="ECO:0000256" key="1">
    <source>
        <dbReference type="ARBA" id="ARBA00004651"/>
    </source>
</evidence>
<keyword evidence="4 6" id="KW-1133">Transmembrane helix</keyword>
<feature type="transmembrane region" description="Helical" evidence="6">
    <location>
        <begin position="52"/>
        <end position="68"/>
    </location>
</feature>
<dbReference type="InterPro" id="IPR051791">
    <property type="entry name" value="Pra-immunoreactive"/>
</dbReference>
<sequence length="145" mass="15213">MSTTAFGDPVPEPLATVTPVRAGFWIRFGALVVDVIIVGVVSVVLQLALGTAGQVIGLVLGIAYYIYLEGPGGQGQTLGKRVAGVRVVSSTTGAPIGYGAATGRYFGRILSSIPILLGYFWMLWDGEKQTWHDKLAGSYVVPADA</sequence>